<dbReference type="GO" id="GO:0030246">
    <property type="term" value="F:carbohydrate binding"/>
    <property type="evidence" value="ECO:0007669"/>
    <property type="project" value="InterPro"/>
</dbReference>
<protein>
    <submittedName>
        <fullName evidence="6">DeoR transcriptional regulator</fullName>
    </submittedName>
</protein>
<sequence length="327" mass="35519">MARELIEDSEAFITEVCWHYYVNEMTQAEVARLMDVTRLRVNQAIQRARSLGMVKIQIESPFSTRIDAQETLKNVLGIDRAIVAPANRDSYDYHQPTGAALAALLTERMRAGGWSSFGVSWGLTLDAAIARLPKQNHPDLEVVSILGGTAQGSSFNSFGIASGFARALGAHYSILTAPIYLSEGLDRDLFLSQFALREHFQKFDTLDAVLLTCSNVSNKSFLVSHGLPSELTPESLIEQGAIGDVLGQFLDKDGNSVSKEVDDRAVGMLLETVQRVPEKIMAAAGPHKVEIIRAACKRGLVDTLVTDDVTAELLMSAEASEAPPIAS</sequence>
<dbReference type="Proteomes" id="UP000184085">
    <property type="component" value="Unassembled WGS sequence"/>
</dbReference>
<dbReference type="InterPro" id="IPR037171">
    <property type="entry name" value="NagB/RpiA_transferase-like"/>
</dbReference>
<dbReference type="SUPFAM" id="SSF100950">
    <property type="entry name" value="NagB/RpiA/CoA transferase-like"/>
    <property type="match status" value="1"/>
</dbReference>
<dbReference type="InterPro" id="IPR013324">
    <property type="entry name" value="RNA_pol_sigma_r3/r4-like"/>
</dbReference>
<keyword evidence="7" id="KW-1185">Reference proteome</keyword>
<dbReference type="InterPro" id="IPR051054">
    <property type="entry name" value="SorC_transcr_regulators"/>
</dbReference>
<reference evidence="7" key="1">
    <citation type="submission" date="2016-09" db="EMBL/GenBank/DDBJ databases">
        <authorList>
            <person name="Wibberg D."/>
        </authorList>
    </citation>
    <scope>NUCLEOTIDE SEQUENCE [LARGE SCALE GENOMIC DNA]</scope>
</reference>
<evidence type="ECO:0000256" key="3">
    <source>
        <dbReference type="ARBA" id="ARBA00023125"/>
    </source>
</evidence>
<proteinExistence type="inferred from homology"/>
<dbReference type="InterPro" id="IPR007324">
    <property type="entry name" value="Sugar-bd_dom_put"/>
</dbReference>
<organism evidence="6 7">
    <name type="scientific">Donghicola eburneus</name>
    <dbReference type="NCBI Taxonomy" id="393278"/>
    <lineage>
        <taxon>Bacteria</taxon>
        <taxon>Pseudomonadati</taxon>
        <taxon>Pseudomonadota</taxon>
        <taxon>Alphaproteobacteria</taxon>
        <taxon>Rhodobacterales</taxon>
        <taxon>Roseobacteraceae</taxon>
        <taxon>Donghicola</taxon>
    </lineage>
</organism>
<dbReference type="InterPro" id="IPR036388">
    <property type="entry name" value="WH-like_DNA-bd_sf"/>
</dbReference>
<accession>A0A1M4MVW6</accession>
<evidence type="ECO:0000313" key="6">
    <source>
        <dbReference type="EMBL" id="SCM66652.1"/>
    </source>
</evidence>
<feature type="domain" description="Sugar-binding" evidence="5">
    <location>
        <begin position="61"/>
        <end position="315"/>
    </location>
</feature>
<keyword evidence="4" id="KW-0804">Transcription</keyword>
<dbReference type="Pfam" id="PF04198">
    <property type="entry name" value="Sugar-bind"/>
    <property type="match status" value="1"/>
</dbReference>
<keyword evidence="3" id="KW-0238">DNA-binding</keyword>
<dbReference type="Gene3D" id="3.40.50.1360">
    <property type="match status" value="1"/>
</dbReference>
<evidence type="ECO:0000256" key="1">
    <source>
        <dbReference type="ARBA" id="ARBA00010466"/>
    </source>
</evidence>
<comment type="similarity">
    <text evidence="1">Belongs to the SorC transcriptional regulatory family.</text>
</comment>
<evidence type="ECO:0000313" key="7">
    <source>
        <dbReference type="Proteomes" id="UP000184085"/>
    </source>
</evidence>
<keyword evidence="2" id="KW-0805">Transcription regulation</keyword>
<evidence type="ECO:0000256" key="4">
    <source>
        <dbReference type="ARBA" id="ARBA00023163"/>
    </source>
</evidence>
<dbReference type="GO" id="GO:0003677">
    <property type="term" value="F:DNA binding"/>
    <property type="evidence" value="ECO:0007669"/>
    <property type="project" value="UniProtKB-KW"/>
</dbReference>
<dbReference type="PANTHER" id="PTHR34294">
    <property type="entry name" value="TRANSCRIPTIONAL REGULATOR-RELATED"/>
    <property type="match status" value="1"/>
</dbReference>
<evidence type="ECO:0000259" key="5">
    <source>
        <dbReference type="Pfam" id="PF04198"/>
    </source>
</evidence>
<gene>
    <name evidence="6" type="primary">deoR</name>
    <name evidence="6" type="ORF">KARMA_0831</name>
</gene>
<dbReference type="PANTHER" id="PTHR34294:SF1">
    <property type="entry name" value="TRANSCRIPTIONAL REGULATOR LSRR"/>
    <property type="match status" value="1"/>
</dbReference>
<dbReference type="AlphaFoldDB" id="A0A1M4MVW6"/>
<name>A0A1M4MVW6_9RHOB</name>
<dbReference type="SUPFAM" id="SSF88659">
    <property type="entry name" value="Sigma3 and sigma4 domains of RNA polymerase sigma factors"/>
    <property type="match status" value="1"/>
</dbReference>
<evidence type="ECO:0000256" key="2">
    <source>
        <dbReference type="ARBA" id="ARBA00023015"/>
    </source>
</evidence>
<dbReference type="EMBL" id="FMJB01000033">
    <property type="protein sequence ID" value="SCM66652.1"/>
    <property type="molecule type" value="Genomic_DNA"/>
</dbReference>
<dbReference type="RefSeq" id="WP_072704493.1">
    <property type="nucleotide sequence ID" value="NZ_FMJB01000033.1"/>
</dbReference>
<dbReference type="Gene3D" id="1.10.10.10">
    <property type="entry name" value="Winged helix-like DNA-binding domain superfamily/Winged helix DNA-binding domain"/>
    <property type="match status" value="1"/>
</dbReference>